<dbReference type="NCBIfam" id="NF001138">
    <property type="entry name" value="PRK00143.1"/>
    <property type="match status" value="1"/>
</dbReference>
<dbReference type="Gene3D" id="3.40.50.620">
    <property type="entry name" value="HUPs"/>
    <property type="match status" value="1"/>
</dbReference>
<dbReference type="InterPro" id="IPR051305">
    <property type="entry name" value="tRNA_2-thiouridylase_MnmA"/>
</dbReference>
<dbReference type="NCBIfam" id="TIGR00420">
    <property type="entry name" value="trmU"/>
    <property type="match status" value="1"/>
</dbReference>
<dbReference type="InterPro" id="IPR023382">
    <property type="entry name" value="MnmA-like_central_sf"/>
</dbReference>
<dbReference type="InterPro" id="IPR046884">
    <property type="entry name" value="MnmA-like_central"/>
</dbReference>
<evidence type="ECO:0000313" key="16">
    <source>
        <dbReference type="Proteomes" id="UP001497522"/>
    </source>
</evidence>
<evidence type="ECO:0000256" key="11">
    <source>
        <dbReference type="ARBA" id="ARBA00049564"/>
    </source>
</evidence>
<evidence type="ECO:0000256" key="4">
    <source>
        <dbReference type="ARBA" id="ARBA00022555"/>
    </source>
</evidence>
<organism evidence="15 16">
    <name type="scientific">Sphagnum jensenii</name>
    <dbReference type="NCBI Taxonomy" id="128206"/>
    <lineage>
        <taxon>Eukaryota</taxon>
        <taxon>Viridiplantae</taxon>
        <taxon>Streptophyta</taxon>
        <taxon>Embryophyta</taxon>
        <taxon>Bryophyta</taxon>
        <taxon>Sphagnophytina</taxon>
        <taxon>Sphagnopsida</taxon>
        <taxon>Sphagnales</taxon>
        <taxon>Sphagnaceae</taxon>
        <taxon>Sphagnum</taxon>
    </lineage>
</organism>
<dbReference type="Pfam" id="PF20258">
    <property type="entry name" value="tRNA_Me_trans_C"/>
    <property type="match status" value="1"/>
</dbReference>
<keyword evidence="6" id="KW-0819">tRNA processing</keyword>
<comment type="catalytic activity">
    <reaction evidence="11">
        <text>5-taurinomethyluridine(34) in tRNA + S-sulfanyl-L-cysteinyl-[protein] + AH2 + ATP = 5-taurinomethyl-2-thiouridine(34) in tRNA + L-cysteinyl-[protein] + A + AMP + diphosphate + H(+)</text>
        <dbReference type="Rhea" id="RHEA:47040"/>
        <dbReference type="Rhea" id="RHEA-COMP:10131"/>
        <dbReference type="Rhea" id="RHEA-COMP:11726"/>
        <dbReference type="Rhea" id="RHEA-COMP:11732"/>
        <dbReference type="Rhea" id="RHEA-COMP:11733"/>
        <dbReference type="ChEBI" id="CHEBI:13193"/>
        <dbReference type="ChEBI" id="CHEBI:15378"/>
        <dbReference type="ChEBI" id="CHEBI:17499"/>
        <dbReference type="ChEBI" id="CHEBI:29950"/>
        <dbReference type="ChEBI" id="CHEBI:30616"/>
        <dbReference type="ChEBI" id="CHEBI:33019"/>
        <dbReference type="ChEBI" id="CHEBI:61963"/>
        <dbReference type="ChEBI" id="CHEBI:87171"/>
        <dbReference type="ChEBI" id="CHEBI:87172"/>
        <dbReference type="ChEBI" id="CHEBI:456215"/>
        <dbReference type="EC" id="2.8.1.14"/>
    </reaction>
</comment>
<dbReference type="PANTHER" id="PTHR43052:SF1">
    <property type="entry name" value="TRNA-5-TAURINOMETHYLURIDINE 2-SULFURTRANSFERASE"/>
    <property type="match status" value="1"/>
</dbReference>
<evidence type="ECO:0000256" key="6">
    <source>
        <dbReference type="ARBA" id="ARBA00022694"/>
    </source>
</evidence>
<evidence type="ECO:0000259" key="13">
    <source>
        <dbReference type="Pfam" id="PF20258"/>
    </source>
</evidence>
<evidence type="ECO:0000256" key="12">
    <source>
        <dbReference type="SAM" id="MobiDB-lite"/>
    </source>
</evidence>
<keyword evidence="9" id="KW-0694">RNA-binding</keyword>
<dbReference type="InterPro" id="IPR046885">
    <property type="entry name" value="MnmA-like_C"/>
</dbReference>
<evidence type="ECO:0000259" key="14">
    <source>
        <dbReference type="Pfam" id="PF20259"/>
    </source>
</evidence>
<reference evidence="15 16" key="1">
    <citation type="submission" date="2024-03" db="EMBL/GenBank/DDBJ databases">
        <authorList>
            <consortium name="ELIXIR-Norway"/>
            <consortium name="Elixir Norway"/>
        </authorList>
    </citation>
    <scope>NUCLEOTIDE SEQUENCE [LARGE SCALE GENOMIC DNA]</scope>
</reference>
<proteinExistence type="inferred from homology"/>
<evidence type="ECO:0000256" key="10">
    <source>
        <dbReference type="ARBA" id="ARBA00023157"/>
    </source>
</evidence>
<evidence type="ECO:0000256" key="9">
    <source>
        <dbReference type="ARBA" id="ARBA00022884"/>
    </source>
</evidence>
<dbReference type="EC" id="2.8.1.14" evidence="3"/>
<keyword evidence="16" id="KW-1185">Reference proteome</keyword>
<evidence type="ECO:0000313" key="15">
    <source>
        <dbReference type="EMBL" id="CAK9872181.1"/>
    </source>
</evidence>
<dbReference type="Pfam" id="PF20259">
    <property type="entry name" value="tRNA_Me_trans_M"/>
    <property type="match status" value="1"/>
</dbReference>
<gene>
    <name evidence="15" type="ORF">CSSPJE1EN2_LOCUS14778</name>
</gene>
<feature type="region of interest" description="Disordered" evidence="12">
    <location>
        <begin position="564"/>
        <end position="587"/>
    </location>
</feature>
<evidence type="ECO:0000256" key="2">
    <source>
        <dbReference type="ARBA" id="ARBA00006191"/>
    </source>
</evidence>
<keyword evidence="4" id="KW-0820">tRNA-binding</keyword>
<dbReference type="SUPFAM" id="SSF52402">
    <property type="entry name" value="Adenine nucleotide alpha hydrolases-like"/>
    <property type="match status" value="1"/>
</dbReference>
<name>A0ABP1BAB7_9BRYO</name>
<dbReference type="EMBL" id="OZ023703">
    <property type="protein sequence ID" value="CAK9872181.1"/>
    <property type="molecule type" value="Genomic_DNA"/>
</dbReference>
<evidence type="ECO:0000256" key="1">
    <source>
        <dbReference type="ARBA" id="ARBA00003986"/>
    </source>
</evidence>
<keyword evidence="7" id="KW-0547">Nucleotide-binding</keyword>
<dbReference type="Gene3D" id="2.40.30.10">
    <property type="entry name" value="Translation factors"/>
    <property type="match status" value="1"/>
</dbReference>
<feature type="domain" description="tRNA-specific 2-thiouridylase MnmA-like central" evidence="14">
    <location>
        <begin position="371"/>
        <end position="433"/>
    </location>
</feature>
<dbReference type="HAMAP" id="MF_00144">
    <property type="entry name" value="tRNA_thiouridyl_MnmA"/>
    <property type="match status" value="1"/>
</dbReference>
<dbReference type="CDD" id="cd01998">
    <property type="entry name" value="MnmA_TRMU-like"/>
    <property type="match status" value="1"/>
</dbReference>
<dbReference type="PANTHER" id="PTHR43052">
    <property type="match status" value="1"/>
</dbReference>
<accession>A0ABP1BAB7</accession>
<dbReference type="Proteomes" id="UP001497522">
    <property type="component" value="Chromosome 2"/>
</dbReference>
<feature type="domain" description="tRNA-specific 2-thiouridylase MnmA-like C-terminal" evidence="13">
    <location>
        <begin position="443"/>
        <end position="531"/>
    </location>
</feature>
<evidence type="ECO:0000256" key="7">
    <source>
        <dbReference type="ARBA" id="ARBA00022741"/>
    </source>
</evidence>
<comment type="similarity">
    <text evidence="2">Belongs to the MnmA/TRMU family.</text>
</comment>
<keyword evidence="5" id="KW-0808">Transferase</keyword>
<evidence type="ECO:0000256" key="3">
    <source>
        <dbReference type="ARBA" id="ARBA00011953"/>
    </source>
</evidence>
<sequence length="587" mass="65122">MAPAMHLVLFRLQQQLGCPFLAPNVSIAKRFSPSSQRPNLCSQFVAGVKHASWRRRSLGAAGAAGAVVAHQQTPAAVVERHHHSATPAAAVFTNGFQTGIGELEFGKVLRVADDESCCTLNKPETEEEEKKDGLSLPPDSATMENWKLNDRLFECCERGKLLKVAVLVSGGVDSSVALRLLCEAGHNCTAFYLKIWFQEDFENFWSECPWEEDLEYAQAVCNEVRVELQVVHLTDEYWKLVVSHSISEIQAGQTPNPDILCNSHIKFGAFLQNVEDAQFDRIASGHYARVEHAAINGDFVGARLLLSADQVKDQTYFLSHLTQAQLSRLMFPIGGLTKVEVRELAEAMGLSNKHRKDSQGICFLGKVKFNEFIAKHLGEQEGRLIEAETGELLGLHKGFWFYTIGQRHGLYLSNGPWFVVAKDVENNVVFISRKYYSEEKQRRAFRVASFSWFSGYAPTNLARLQCKVRHGPRSYNCNLEFESPECSGVDVLLPNNVCTAIVTLSEDDQGLAPGQYTAFYQKEVCLGSAVITEALGGSDHASVSEQALQVSQQPFDIEVYKSSKPKLSSSLRGNESNNRVKQSCASS</sequence>
<keyword evidence="10" id="KW-1015">Disulfide bond</keyword>
<comment type="function">
    <text evidence="1">Catalyzes the 2-thiolation of uridine at the wobble position (U34) of mitochondrial tRNA(Lys), tRNA(Glu) and tRNA(Gln). Required for the formation of 5-taurinomethyl-2-thiouridine (tm5s2U) of mitochondrial tRNA(Lys), tRNA(Glu), and tRNA(Gln) at the wobble position. ATP is required to activate the C2 atom of the wobble base.</text>
</comment>
<evidence type="ECO:0000256" key="5">
    <source>
        <dbReference type="ARBA" id="ARBA00022679"/>
    </source>
</evidence>
<protein>
    <recommendedName>
        <fullName evidence="3">tRNA-5-taurinomethyluridine 2-sulfurtransferase</fullName>
        <ecNumber evidence="3">2.8.1.14</ecNumber>
    </recommendedName>
</protein>
<dbReference type="InterPro" id="IPR014729">
    <property type="entry name" value="Rossmann-like_a/b/a_fold"/>
</dbReference>
<evidence type="ECO:0000256" key="8">
    <source>
        <dbReference type="ARBA" id="ARBA00022840"/>
    </source>
</evidence>
<dbReference type="Pfam" id="PF03054">
    <property type="entry name" value="tRNA_Me_trans"/>
    <property type="match status" value="1"/>
</dbReference>
<feature type="compositionally biased region" description="Polar residues" evidence="12">
    <location>
        <begin position="572"/>
        <end position="587"/>
    </location>
</feature>
<dbReference type="InterPro" id="IPR004506">
    <property type="entry name" value="MnmA-like"/>
</dbReference>
<keyword evidence="8" id="KW-0067">ATP-binding</keyword>
<dbReference type="Gene3D" id="2.30.30.280">
    <property type="entry name" value="Adenine nucleotide alpha hydrolases-like domains"/>
    <property type="match status" value="1"/>
</dbReference>